<dbReference type="InterPro" id="IPR013149">
    <property type="entry name" value="ADH-like_C"/>
</dbReference>
<feature type="domain" description="Enoyl reductase (ER)" evidence="1">
    <location>
        <begin position="10"/>
        <end position="322"/>
    </location>
</feature>
<dbReference type="Pfam" id="PF00107">
    <property type="entry name" value="ADH_zinc_N"/>
    <property type="match status" value="1"/>
</dbReference>
<dbReference type="AlphaFoldDB" id="A0A939JA61"/>
<comment type="caution">
    <text evidence="2">The sequence shown here is derived from an EMBL/GenBank/DDBJ whole genome shotgun (WGS) entry which is preliminary data.</text>
</comment>
<evidence type="ECO:0000313" key="2">
    <source>
        <dbReference type="EMBL" id="MBO0346614.1"/>
    </source>
</evidence>
<protein>
    <submittedName>
        <fullName evidence="2">NADPH:quinone oxidoreductase family protein</fullName>
    </submittedName>
</protein>
<dbReference type="SMART" id="SM00829">
    <property type="entry name" value="PKS_ER"/>
    <property type="match status" value="1"/>
</dbReference>
<dbReference type="PANTHER" id="PTHR43677">
    <property type="entry name" value="SHORT-CHAIN DEHYDROGENASE/REDUCTASE"/>
    <property type="match status" value="1"/>
</dbReference>
<sequence>MKACICTTYGSGSDLTIQTLPDPTPGPGEVAVRVRAVSLNFSDTLLIAGKYQHRPEPPFSPGGEFSGIVEAVGDGVESVQPGDRVMGYMPFGAAREIVIAEEDSLIDLPPGLGFEVAAGLTVVYGTTLHALRDRGELVKGEKIAVLGATGGVGQAAVEIAILMGAEVIACASSPDKLEFAKALGAHHTIDYSTQDLKQTLKALTNGEGVDVVYDPIGGQYSEQALRATGWLGRYLVIGFAAGDIPRIPLNIVMLKGCDVRGVFWGESIVRDPDGHRENMEQILSWVEEGRLKPHIHATYPLEQIPAALQEISDRKARGKVILTM</sequence>
<dbReference type="SUPFAM" id="SSF50129">
    <property type="entry name" value="GroES-like"/>
    <property type="match status" value="1"/>
</dbReference>
<evidence type="ECO:0000313" key="3">
    <source>
        <dbReference type="Proteomes" id="UP000664779"/>
    </source>
</evidence>
<evidence type="ECO:0000259" key="1">
    <source>
        <dbReference type="SMART" id="SM00829"/>
    </source>
</evidence>
<dbReference type="Proteomes" id="UP000664779">
    <property type="component" value="Unassembled WGS sequence"/>
</dbReference>
<dbReference type="CDD" id="cd08241">
    <property type="entry name" value="QOR1"/>
    <property type="match status" value="1"/>
</dbReference>
<dbReference type="Gene3D" id="3.90.180.10">
    <property type="entry name" value="Medium-chain alcohol dehydrogenases, catalytic domain"/>
    <property type="match status" value="1"/>
</dbReference>
<dbReference type="GO" id="GO:0016491">
    <property type="term" value="F:oxidoreductase activity"/>
    <property type="evidence" value="ECO:0007669"/>
    <property type="project" value="InterPro"/>
</dbReference>
<name>A0A939JA61_9HYPH</name>
<dbReference type="InterPro" id="IPR051397">
    <property type="entry name" value="Zn-ADH-like_protein"/>
</dbReference>
<dbReference type="RefSeq" id="WP_206942581.1">
    <property type="nucleotide sequence ID" value="NZ_JAFLNF010000007.1"/>
</dbReference>
<organism evidence="2 3">
    <name type="scientific">Roseibium limicola</name>
    <dbReference type="NCBI Taxonomy" id="2816037"/>
    <lineage>
        <taxon>Bacteria</taxon>
        <taxon>Pseudomonadati</taxon>
        <taxon>Pseudomonadota</taxon>
        <taxon>Alphaproteobacteria</taxon>
        <taxon>Hyphomicrobiales</taxon>
        <taxon>Stappiaceae</taxon>
        <taxon>Roseibium</taxon>
    </lineage>
</organism>
<dbReference type="InterPro" id="IPR011032">
    <property type="entry name" value="GroES-like_sf"/>
</dbReference>
<dbReference type="EMBL" id="JAFLNF010000007">
    <property type="protein sequence ID" value="MBO0346614.1"/>
    <property type="molecule type" value="Genomic_DNA"/>
</dbReference>
<gene>
    <name evidence="2" type="ORF">J0X15_15385</name>
</gene>
<accession>A0A939JA61</accession>
<keyword evidence="3" id="KW-1185">Reference proteome</keyword>
<proteinExistence type="predicted"/>
<dbReference type="PANTHER" id="PTHR43677:SF4">
    <property type="entry name" value="QUINONE OXIDOREDUCTASE-LIKE PROTEIN 2"/>
    <property type="match status" value="1"/>
</dbReference>
<dbReference type="InterPro" id="IPR020843">
    <property type="entry name" value="ER"/>
</dbReference>
<dbReference type="InterPro" id="IPR036291">
    <property type="entry name" value="NAD(P)-bd_dom_sf"/>
</dbReference>
<dbReference type="Pfam" id="PF08240">
    <property type="entry name" value="ADH_N"/>
    <property type="match status" value="1"/>
</dbReference>
<reference evidence="2" key="1">
    <citation type="submission" date="2021-03" db="EMBL/GenBank/DDBJ databases">
        <title>Roseibium sp. CAU 1637 isolated from Incheon.</title>
        <authorList>
            <person name="Kim W."/>
        </authorList>
    </citation>
    <scope>NUCLEOTIDE SEQUENCE</scope>
    <source>
        <strain evidence="2">CAU 1637</strain>
    </source>
</reference>
<dbReference type="Gene3D" id="3.40.50.720">
    <property type="entry name" value="NAD(P)-binding Rossmann-like Domain"/>
    <property type="match status" value="1"/>
</dbReference>
<dbReference type="InterPro" id="IPR013154">
    <property type="entry name" value="ADH-like_N"/>
</dbReference>
<dbReference type="SUPFAM" id="SSF51735">
    <property type="entry name" value="NAD(P)-binding Rossmann-fold domains"/>
    <property type="match status" value="1"/>
</dbReference>